<dbReference type="Pfam" id="PF14183">
    <property type="entry name" value="YwpF"/>
    <property type="match status" value="1"/>
</dbReference>
<dbReference type="InterPro" id="IPR025573">
    <property type="entry name" value="YwpF"/>
</dbReference>
<evidence type="ECO:0000313" key="2">
    <source>
        <dbReference type="Proteomes" id="UP001398420"/>
    </source>
</evidence>
<reference evidence="1 2" key="1">
    <citation type="submission" date="2024-04" db="EMBL/GenBank/DDBJ databases">
        <authorList>
            <person name="Wu Y.S."/>
            <person name="Zhang L."/>
        </authorList>
    </citation>
    <scope>NUCLEOTIDE SEQUENCE [LARGE SCALE GENOMIC DNA]</scope>
    <source>
        <strain evidence="1 2">KG-01</strain>
    </source>
</reference>
<dbReference type="RefSeq" id="WP_336663019.1">
    <property type="nucleotide sequence ID" value="NZ_JBBCRB010000001.1"/>
</dbReference>
<comment type="caution">
    <text evidence="1">The sequence shown here is derived from an EMBL/GenBank/DDBJ whole genome shotgun (WGS) entry which is preliminary data.</text>
</comment>
<accession>A0ABU9LI32</accession>
<organism evidence="1 2">
    <name type="scientific">Kurthia gibsonii</name>
    <dbReference type="NCBI Taxonomy" id="33946"/>
    <lineage>
        <taxon>Bacteria</taxon>
        <taxon>Bacillati</taxon>
        <taxon>Bacillota</taxon>
        <taxon>Bacilli</taxon>
        <taxon>Bacillales</taxon>
        <taxon>Caryophanaceae</taxon>
        <taxon>Kurthia</taxon>
    </lineage>
</organism>
<evidence type="ECO:0000313" key="1">
    <source>
        <dbReference type="EMBL" id="MEL5987630.1"/>
    </source>
</evidence>
<dbReference type="EMBL" id="JBCEWA010000003">
    <property type="protein sequence ID" value="MEL5987630.1"/>
    <property type="molecule type" value="Genomic_DNA"/>
</dbReference>
<name>A0ABU9LI32_9BACL</name>
<proteinExistence type="predicted"/>
<dbReference type="Proteomes" id="UP001398420">
    <property type="component" value="Unassembled WGS sequence"/>
</dbReference>
<protein>
    <submittedName>
        <fullName evidence="1">YwpF family protein</fullName>
    </submittedName>
</protein>
<keyword evidence="2" id="KW-1185">Reference proteome</keyword>
<gene>
    <name evidence="1" type="ORF">AAF454_04310</name>
</gene>
<sequence>MVHLKTFKMLSIERFKEDTFISYPLIDGIIINQENSHHTWILEMYVDHKYAEDFLPLIDTDEVIEVRAVISYPDNEPAGFRVLVQGIKYFENEVSILMKGTLKTHRRQYAEQLLNKLVEEGLTGDELLARFRSDMMTRPRLQP</sequence>